<reference evidence="2 3" key="1">
    <citation type="journal article" date="2019" name="Int. J. Syst. Evol. Microbiol.">
        <title>The Global Catalogue of Microorganisms (GCM) 10K type strain sequencing project: providing services to taxonomists for standard genome sequencing and annotation.</title>
        <authorList>
            <consortium name="The Broad Institute Genomics Platform"/>
            <consortium name="The Broad Institute Genome Sequencing Center for Infectious Disease"/>
            <person name="Wu L."/>
            <person name="Ma J."/>
        </authorList>
    </citation>
    <scope>NUCLEOTIDE SEQUENCE [LARGE SCALE GENOMIC DNA]</scope>
    <source>
        <strain evidence="2 3">JCM 13929</strain>
    </source>
</reference>
<gene>
    <name evidence="2" type="ORF">GCM10009733_034820</name>
</gene>
<dbReference type="EMBL" id="BAAAMU010000021">
    <property type="protein sequence ID" value="GAA1634812.1"/>
    <property type="molecule type" value="Genomic_DNA"/>
</dbReference>
<comment type="caution">
    <text evidence="2">The sequence shown here is derived from an EMBL/GenBank/DDBJ whole genome shotgun (WGS) entry which is preliminary data.</text>
</comment>
<evidence type="ECO:0000256" key="1">
    <source>
        <dbReference type="SAM" id="MobiDB-lite"/>
    </source>
</evidence>
<protein>
    <recommendedName>
        <fullName evidence="4">Alpha/beta hydrolase</fullName>
    </recommendedName>
</protein>
<proteinExistence type="predicted"/>
<name>A0ABN2F830_9ACTN</name>
<feature type="region of interest" description="Disordered" evidence="1">
    <location>
        <begin position="1"/>
        <end position="27"/>
    </location>
</feature>
<sequence length="73" mass="7470">MGVPPPASRVARTTPPISATTADADMMPTAQPGGFDVAGRVLPPSGQYDAGGTGGPVVIFAPWVGRHRDWGEI</sequence>
<organism evidence="2 3">
    <name type="scientific">Nonomuraea maheshkhaliensis</name>
    <dbReference type="NCBI Taxonomy" id="419590"/>
    <lineage>
        <taxon>Bacteria</taxon>
        <taxon>Bacillati</taxon>
        <taxon>Actinomycetota</taxon>
        <taxon>Actinomycetes</taxon>
        <taxon>Streptosporangiales</taxon>
        <taxon>Streptosporangiaceae</taxon>
        <taxon>Nonomuraea</taxon>
    </lineage>
</organism>
<accession>A0ABN2F830</accession>
<evidence type="ECO:0008006" key="4">
    <source>
        <dbReference type="Google" id="ProtNLM"/>
    </source>
</evidence>
<evidence type="ECO:0000313" key="2">
    <source>
        <dbReference type="EMBL" id="GAA1634812.1"/>
    </source>
</evidence>
<evidence type="ECO:0000313" key="3">
    <source>
        <dbReference type="Proteomes" id="UP001500064"/>
    </source>
</evidence>
<dbReference type="Proteomes" id="UP001500064">
    <property type="component" value="Unassembled WGS sequence"/>
</dbReference>
<keyword evidence="3" id="KW-1185">Reference proteome</keyword>